<evidence type="ECO:0000313" key="2">
    <source>
        <dbReference type="Proteomes" id="UP000255328"/>
    </source>
</evidence>
<dbReference type="EMBL" id="UGGU01000003">
    <property type="protein sequence ID" value="STO30936.1"/>
    <property type="molecule type" value="Genomic_DNA"/>
</dbReference>
<evidence type="ECO:0000313" key="1">
    <source>
        <dbReference type="EMBL" id="STO30936.1"/>
    </source>
</evidence>
<dbReference type="InterPro" id="IPR016135">
    <property type="entry name" value="UBQ-conjugating_enzyme/RWD"/>
</dbReference>
<proteinExistence type="predicted"/>
<organism evidence="1 2">
    <name type="scientific">Fusobacterium necrogenes</name>
    <dbReference type="NCBI Taxonomy" id="858"/>
    <lineage>
        <taxon>Bacteria</taxon>
        <taxon>Fusobacteriati</taxon>
        <taxon>Fusobacteriota</taxon>
        <taxon>Fusobacteriia</taxon>
        <taxon>Fusobacteriales</taxon>
        <taxon>Fusobacteriaceae</taxon>
        <taxon>Fusobacterium</taxon>
    </lineage>
</organism>
<keyword evidence="2" id="KW-1185">Reference proteome</keyword>
<dbReference type="SUPFAM" id="SSF54495">
    <property type="entry name" value="UBC-like"/>
    <property type="match status" value="1"/>
</dbReference>
<dbReference type="Proteomes" id="UP000255328">
    <property type="component" value="Unassembled WGS sequence"/>
</dbReference>
<gene>
    <name evidence="1" type="ORF">NCTC10723_00367</name>
</gene>
<dbReference type="RefSeq" id="WP_115268798.1">
    <property type="nucleotide sequence ID" value="NZ_UGGU01000003.1"/>
</dbReference>
<name>A0A377GVG6_9FUSO</name>
<accession>A0A377GVG6</accession>
<dbReference type="OrthoDB" id="21421at2"/>
<protein>
    <submittedName>
        <fullName evidence="1">Uncharacterized protein</fullName>
    </submittedName>
</protein>
<reference evidence="1 2" key="1">
    <citation type="submission" date="2018-06" db="EMBL/GenBank/DDBJ databases">
        <authorList>
            <consortium name="Pathogen Informatics"/>
            <person name="Doyle S."/>
        </authorList>
    </citation>
    <scope>NUCLEOTIDE SEQUENCE [LARGE SCALE GENOMIC DNA]</scope>
    <source>
        <strain evidence="1 2">NCTC10723</strain>
    </source>
</reference>
<dbReference type="AlphaFoldDB" id="A0A377GVG6"/>
<sequence>MEYVYEFLKNFPFFKIIENTSKEFVMQGYLEFNLEYKGIILYKKLLLKIVVNKNYPISLPKVYDVENILLKTFHKNADGSLCLGTELELRKALFNDYSLKNWINQCLNPFIYSSLYFEKYKEPIFGEREHGTKGELNSIKDYLELSTFRETYLFLNIILFRKYKRKIFKRNNKIKKILCPLCDNRFFKCKHYLKLRELDLYFNNNLLKYLKDLIQNYEMEVEYDKYKK</sequence>